<dbReference type="GO" id="GO:0003700">
    <property type="term" value="F:DNA-binding transcription factor activity"/>
    <property type="evidence" value="ECO:0007669"/>
    <property type="project" value="InterPro"/>
</dbReference>
<reference evidence="3" key="1">
    <citation type="submission" date="2021-11" db="EMBL/GenBank/DDBJ databases">
        <title>BS-T2-15 a new species belonging to the Comamonadaceae family isolated from the soil of a French oak forest.</title>
        <authorList>
            <person name="Mieszkin S."/>
            <person name="Alain K."/>
        </authorList>
    </citation>
    <scope>NUCLEOTIDE SEQUENCE</scope>
    <source>
        <strain evidence="3">BS-T2-15</strain>
    </source>
</reference>
<dbReference type="Pfam" id="PF00126">
    <property type="entry name" value="HTH_1"/>
    <property type="match status" value="1"/>
</dbReference>
<sequence>MHKISIRPQWTISHDGGDALGPRLIDLLVCVAETGSIAAACQRAGLSYRHAWDTIRHGEAWFGAPLLQMERGRGSRLTPLGDKLVWADRRIAARLAPALDTLASELEVELQRVIAPPQRLLRIHASHGFAIEKLMAMLRAAGVDVERVYTNSQDAAASLHDGASDLACFHVPHGALEARGWEFYAHWLDPQEHVVIDITDRTQGLMVAPGNPLRVQGLADLVRPGLRFINRQRGSGTRFLLDALLATADVDTGAIVGYEHGEFTHAAVAAFVGSRMADVGFGLERPARHFKLDFIPLATERYFALCRRDALARPEIEQVLAILRSDAFRAEVDALPGYRARDCGAVHVLADVLAAAGAG</sequence>
<dbReference type="SUPFAM" id="SSF53850">
    <property type="entry name" value="Periplasmic binding protein-like II"/>
    <property type="match status" value="1"/>
</dbReference>
<dbReference type="RefSeq" id="WP_275681816.1">
    <property type="nucleotide sequence ID" value="NZ_JAJLJH010000001.1"/>
</dbReference>
<dbReference type="SUPFAM" id="SSF46785">
    <property type="entry name" value="Winged helix' DNA-binding domain"/>
    <property type="match status" value="1"/>
</dbReference>
<protein>
    <submittedName>
        <fullName evidence="3">Helix-turn-helix transcriptional regulator</fullName>
    </submittedName>
</protein>
<feature type="domain" description="HTH lysR-type" evidence="1">
    <location>
        <begin position="23"/>
        <end position="81"/>
    </location>
</feature>
<keyword evidence="4" id="KW-1185">Reference proteome</keyword>
<gene>
    <name evidence="3" type="ORF">LPC04_08905</name>
</gene>
<organism evidence="3 4">
    <name type="scientific">Scleromatobacter humisilvae</name>
    <dbReference type="NCBI Taxonomy" id="2897159"/>
    <lineage>
        <taxon>Bacteria</taxon>
        <taxon>Pseudomonadati</taxon>
        <taxon>Pseudomonadota</taxon>
        <taxon>Betaproteobacteria</taxon>
        <taxon>Burkholderiales</taxon>
        <taxon>Sphaerotilaceae</taxon>
        <taxon>Scleromatobacter</taxon>
    </lineage>
</organism>
<dbReference type="PANTHER" id="PTHR38431">
    <property type="entry name" value="BLL2305 PROTEIN"/>
    <property type="match status" value="1"/>
</dbReference>
<dbReference type="InterPro" id="IPR000847">
    <property type="entry name" value="LysR_HTH_N"/>
</dbReference>
<dbReference type="Proteomes" id="UP001139353">
    <property type="component" value="Unassembled WGS sequence"/>
</dbReference>
<evidence type="ECO:0000259" key="1">
    <source>
        <dbReference type="Pfam" id="PF00126"/>
    </source>
</evidence>
<dbReference type="Pfam" id="PF12727">
    <property type="entry name" value="PBP_like"/>
    <property type="match status" value="1"/>
</dbReference>
<name>A0A9X1YG01_9BURK</name>
<dbReference type="Gene3D" id="1.10.10.10">
    <property type="entry name" value="Winged helix-like DNA-binding domain superfamily/Winged helix DNA-binding domain"/>
    <property type="match status" value="1"/>
</dbReference>
<dbReference type="EMBL" id="JAJLJH010000001">
    <property type="protein sequence ID" value="MCK9685824.1"/>
    <property type="molecule type" value="Genomic_DNA"/>
</dbReference>
<comment type="caution">
    <text evidence="3">The sequence shown here is derived from an EMBL/GenBank/DDBJ whole genome shotgun (WGS) entry which is preliminary data.</text>
</comment>
<dbReference type="AlphaFoldDB" id="A0A9X1YG01"/>
<accession>A0A9X1YG01</accession>
<dbReference type="InterPro" id="IPR036388">
    <property type="entry name" value="WH-like_DNA-bd_sf"/>
</dbReference>
<evidence type="ECO:0000313" key="3">
    <source>
        <dbReference type="EMBL" id="MCK9685824.1"/>
    </source>
</evidence>
<feature type="domain" description="PBP" evidence="2">
    <location>
        <begin position="140"/>
        <end position="324"/>
    </location>
</feature>
<evidence type="ECO:0000313" key="4">
    <source>
        <dbReference type="Proteomes" id="UP001139353"/>
    </source>
</evidence>
<dbReference type="InterPro" id="IPR024370">
    <property type="entry name" value="PBP_domain"/>
</dbReference>
<proteinExistence type="predicted"/>
<dbReference type="InterPro" id="IPR036390">
    <property type="entry name" value="WH_DNA-bd_sf"/>
</dbReference>
<dbReference type="PANTHER" id="PTHR38431:SF1">
    <property type="entry name" value="BLL2305 PROTEIN"/>
    <property type="match status" value="1"/>
</dbReference>
<evidence type="ECO:0000259" key="2">
    <source>
        <dbReference type="Pfam" id="PF12727"/>
    </source>
</evidence>